<accession>A0A553SUC5</accession>
<comment type="caution">
    <text evidence="3">The sequence shown here is derived from an EMBL/GenBank/DDBJ whole genome shotgun (WGS) entry which is preliminary data.</text>
</comment>
<feature type="transmembrane region" description="Helical" evidence="2">
    <location>
        <begin position="45"/>
        <end position="66"/>
    </location>
</feature>
<sequence>MSNLKSLRKSMSNSILQQGKMSITDKEELYKAVLLHRKARKGFSFAPVLSIAAITCFVVFFGGYIINQTGNSGNQHNQVIPIDNEKEEQNNQQFPNLASFLYELNVKLQEKNNLHVKETDYAKQVGEFAEYYSNQFSSTSKETALIDGLIEIGKWSKYLQQADNDDKRSEIMTELDDVVEQLIMIAENYGIEDERNNIIEKLEFANMEDWLISLKESIHSESYKPYADRGDFEQNIGYAASAYAKHYAALEKNPSTKQQLEKAAEVAEQIEKERDEEQRSELLNKLDLMADRLLRDKY</sequence>
<dbReference type="EMBL" id="RIBP01000001">
    <property type="protein sequence ID" value="TRZ40576.1"/>
    <property type="molecule type" value="Genomic_DNA"/>
</dbReference>
<feature type="region of interest" description="Disordered" evidence="1">
    <location>
        <begin position="259"/>
        <end position="278"/>
    </location>
</feature>
<reference evidence="4" key="1">
    <citation type="submission" date="2018-10" db="EMBL/GenBank/DDBJ databases">
        <title>FDA dAtabase for Regulatory Grade micrObial Sequences (FDA-ARGOS): Supporting development and validation of Infectious Disease Dx tests.</title>
        <authorList>
            <person name="Minogue T."/>
            <person name="Wolcott M."/>
            <person name="Wasieloski L."/>
            <person name="Aguilar W."/>
            <person name="Moore D."/>
            <person name="Tallon L."/>
            <person name="Sadzewicz L."/>
            <person name="Sengamalay N."/>
            <person name="Ott S."/>
            <person name="Godinez A."/>
            <person name="Nagaraj S."/>
            <person name="Vavikolanu K."/>
            <person name="Vyas G."/>
            <person name="Nadendla S."/>
            <person name="George J."/>
            <person name="Sichtig H."/>
        </authorList>
    </citation>
    <scope>NUCLEOTIDE SEQUENCE [LARGE SCALE GENOMIC DNA]</scope>
    <source>
        <strain evidence="4">FDAARGOS_343</strain>
    </source>
</reference>
<evidence type="ECO:0000313" key="3">
    <source>
        <dbReference type="EMBL" id="TRZ40576.1"/>
    </source>
</evidence>
<protein>
    <submittedName>
        <fullName evidence="3">Uncharacterized protein</fullName>
    </submittedName>
</protein>
<name>A0A553SUC5_NIACI</name>
<keyword evidence="2" id="KW-0472">Membrane</keyword>
<dbReference type="AlphaFoldDB" id="A0A553SUC5"/>
<dbReference type="Proteomes" id="UP000319837">
    <property type="component" value="Unassembled WGS sequence"/>
</dbReference>
<evidence type="ECO:0000256" key="2">
    <source>
        <dbReference type="SAM" id="Phobius"/>
    </source>
</evidence>
<evidence type="ECO:0000256" key="1">
    <source>
        <dbReference type="SAM" id="MobiDB-lite"/>
    </source>
</evidence>
<evidence type="ECO:0000313" key="4">
    <source>
        <dbReference type="Proteomes" id="UP000319837"/>
    </source>
</evidence>
<keyword evidence="2" id="KW-1133">Transmembrane helix</keyword>
<gene>
    <name evidence="3" type="ORF">CEQ21_06655</name>
</gene>
<keyword evidence="2" id="KW-0812">Transmembrane</keyword>
<dbReference type="RefSeq" id="WP_185763965.1">
    <property type="nucleotide sequence ID" value="NZ_RIBP01000001.1"/>
</dbReference>
<proteinExistence type="predicted"/>
<organism evidence="3 4">
    <name type="scientific">Niallia circulans</name>
    <name type="common">Bacillus circulans</name>
    <dbReference type="NCBI Taxonomy" id="1397"/>
    <lineage>
        <taxon>Bacteria</taxon>
        <taxon>Bacillati</taxon>
        <taxon>Bacillota</taxon>
        <taxon>Bacilli</taxon>
        <taxon>Bacillales</taxon>
        <taxon>Bacillaceae</taxon>
        <taxon>Niallia</taxon>
    </lineage>
</organism>